<proteinExistence type="predicted"/>
<evidence type="ECO:0000313" key="2">
    <source>
        <dbReference type="Proteomes" id="UP000432715"/>
    </source>
</evidence>
<dbReference type="InterPro" id="IPR036691">
    <property type="entry name" value="Endo/exonu/phosph_ase_sf"/>
</dbReference>
<keyword evidence="1" id="KW-0269">Exonuclease</keyword>
<gene>
    <name evidence="1" type="ORF">F8154_04035</name>
</gene>
<keyword evidence="2" id="KW-1185">Reference proteome</keyword>
<organism evidence="1 2">
    <name type="scientific">Alkaliphilus pronyensis</name>
    <dbReference type="NCBI Taxonomy" id="1482732"/>
    <lineage>
        <taxon>Bacteria</taxon>
        <taxon>Bacillati</taxon>
        <taxon>Bacillota</taxon>
        <taxon>Clostridia</taxon>
        <taxon>Peptostreptococcales</taxon>
        <taxon>Natronincolaceae</taxon>
        <taxon>Alkaliphilus</taxon>
    </lineage>
</organism>
<keyword evidence="1" id="KW-0255">Endonuclease</keyword>
<dbReference type="OrthoDB" id="2084760at2"/>
<accession>A0A6I0FCF4</accession>
<evidence type="ECO:0000313" key="1">
    <source>
        <dbReference type="EMBL" id="KAB3536256.1"/>
    </source>
</evidence>
<reference evidence="1 2" key="1">
    <citation type="submission" date="2019-10" db="EMBL/GenBank/DDBJ databases">
        <title>Alkaliphilus serpentinus sp. nov. and Alkaliphilus pronyensis sp. nov., two novel anaerobic alkaliphilic species isolated from the serpentinized-hosted hydrothermal field of the Prony Bay (New Caledonia).</title>
        <authorList>
            <person name="Postec A."/>
        </authorList>
    </citation>
    <scope>NUCLEOTIDE SEQUENCE [LARGE SCALE GENOMIC DNA]</scope>
    <source>
        <strain evidence="1 2">LacV</strain>
    </source>
</reference>
<sequence length="259" mass="30098">MNQKYLSILQTSLNLRIEKGQKNKDYSLDGSIASVQLNYEPDVLVNLEDMEECDRAGYDGILSAASYKRIAATDDRQKRGVSCWVKDVYSVEKIFSMTNPHFLHVMISNEDMRINLLIIRILISSSTDADFKDRYAQWMRVMQYVDNLKDKSNIVLAGDFNHGYFEVSERYYRKARRFYNYHIVSEDLKSRNLPIVPIEGYSKDGFLKIDHIATSSNVKVIDAKYDDPFDHLGTQRERSKYIGIPDHSVIFSKLNLCKY</sequence>
<dbReference type="RefSeq" id="WP_151860312.1">
    <property type="nucleotide sequence ID" value="NZ_WBZC01000012.1"/>
</dbReference>
<dbReference type="EMBL" id="WBZC01000012">
    <property type="protein sequence ID" value="KAB3536256.1"/>
    <property type="molecule type" value="Genomic_DNA"/>
</dbReference>
<dbReference type="AlphaFoldDB" id="A0A6I0FCF4"/>
<dbReference type="Proteomes" id="UP000432715">
    <property type="component" value="Unassembled WGS sequence"/>
</dbReference>
<name>A0A6I0FCF4_9FIRM</name>
<keyword evidence="1" id="KW-0378">Hydrolase</keyword>
<dbReference type="Gene3D" id="3.60.10.10">
    <property type="entry name" value="Endonuclease/exonuclease/phosphatase"/>
    <property type="match status" value="1"/>
</dbReference>
<dbReference type="SUPFAM" id="SSF56219">
    <property type="entry name" value="DNase I-like"/>
    <property type="match status" value="1"/>
</dbReference>
<dbReference type="GO" id="GO:0004519">
    <property type="term" value="F:endonuclease activity"/>
    <property type="evidence" value="ECO:0007669"/>
    <property type="project" value="UniProtKB-KW"/>
</dbReference>
<comment type="caution">
    <text evidence="1">The sequence shown here is derived from an EMBL/GenBank/DDBJ whole genome shotgun (WGS) entry which is preliminary data.</text>
</comment>
<protein>
    <submittedName>
        <fullName evidence="1">Endonuclease/exonuclease/phosphatase family protein</fullName>
    </submittedName>
</protein>
<keyword evidence="1" id="KW-0540">Nuclease</keyword>
<dbReference type="GO" id="GO:0004527">
    <property type="term" value="F:exonuclease activity"/>
    <property type="evidence" value="ECO:0007669"/>
    <property type="project" value="UniProtKB-KW"/>
</dbReference>